<name>A0AAV2AXM0_9ARAC</name>
<comment type="caution">
    <text evidence="1">The sequence shown here is derived from an EMBL/GenBank/DDBJ whole genome shotgun (WGS) entry which is preliminary data.</text>
</comment>
<gene>
    <name evidence="1" type="ORF">LARSCL_LOCUS15359</name>
</gene>
<proteinExistence type="predicted"/>
<protein>
    <submittedName>
        <fullName evidence="1">Uncharacterized protein</fullName>
    </submittedName>
</protein>
<organism evidence="1 2">
    <name type="scientific">Larinioides sclopetarius</name>
    <dbReference type="NCBI Taxonomy" id="280406"/>
    <lineage>
        <taxon>Eukaryota</taxon>
        <taxon>Metazoa</taxon>
        <taxon>Ecdysozoa</taxon>
        <taxon>Arthropoda</taxon>
        <taxon>Chelicerata</taxon>
        <taxon>Arachnida</taxon>
        <taxon>Araneae</taxon>
        <taxon>Araneomorphae</taxon>
        <taxon>Entelegynae</taxon>
        <taxon>Araneoidea</taxon>
        <taxon>Araneidae</taxon>
        <taxon>Larinioides</taxon>
    </lineage>
</organism>
<dbReference type="Proteomes" id="UP001497382">
    <property type="component" value="Unassembled WGS sequence"/>
</dbReference>
<evidence type="ECO:0000313" key="1">
    <source>
        <dbReference type="EMBL" id="CAL1288459.1"/>
    </source>
</evidence>
<evidence type="ECO:0000313" key="2">
    <source>
        <dbReference type="Proteomes" id="UP001497382"/>
    </source>
</evidence>
<dbReference type="AlphaFoldDB" id="A0AAV2AXM0"/>
<reference evidence="1 2" key="1">
    <citation type="submission" date="2024-04" db="EMBL/GenBank/DDBJ databases">
        <authorList>
            <person name="Rising A."/>
            <person name="Reimegard J."/>
            <person name="Sonavane S."/>
            <person name="Akerstrom W."/>
            <person name="Nylinder S."/>
            <person name="Hedman E."/>
            <person name="Kallberg Y."/>
        </authorList>
    </citation>
    <scope>NUCLEOTIDE SEQUENCE [LARGE SCALE GENOMIC DNA]</scope>
</reference>
<sequence length="32" mass="3616">MVFVMLMVESELSTMLLMPQDSGLTSRPTNQE</sequence>
<dbReference type="EMBL" id="CAXIEN010000232">
    <property type="protein sequence ID" value="CAL1288459.1"/>
    <property type="molecule type" value="Genomic_DNA"/>
</dbReference>
<keyword evidence="2" id="KW-1185">Reference proteome</keyword>
<accession>A0AAV2AXM0</accession>